<evidence type="ECO:0000256" key="1">
    <source>
        <dbReference type="ARBA" id="ARBA00004123"/>
    </source>
</evidence>
<dbReference type="PANTHER" id="PTHR46179:SF13">
    <property type="entry name" value="C2H2-TYPE DOMAIN-CONTAINING PROTEIN"/>
    <property type="match status" value="1"/>
</dbReference>
<dbReference type="GO" id="GO:0008270">
    <property type="term" value="F:zinc ion binding"/>
    <property type="evidence" value="ECO:0007669"/>
    <property type="project" value="UniProtKB-KW"/>
</dbReference>
<reference evidence="10" key="2">
    <citation type="journal article" date="2020" name="Nat. Commun.">
        <title>Large-scale genome sequencing of mycorrhizal fungi provides insights into the early evolution of symbiotic traits.</title>
        <authorList>
            <person name="Miyauchi S."/>
            <person name="Kiss E."/>
            <person name="Kuo A."/>
            <person name="Drula E."/>
            <person name="Kohler A."/>
            <person name="Sanchez-Garcia M."/>
            <person name="Morin E."/>
            <person name="Andreopoulos B."/>
            <person name="Barry K.W."/>
            <person name="Bonito G."/>
            <person name="Buee M."/>
            <person name="Carver A."/>
            <person name="Chen C."/>
            <person name="Cichocki N."/>
            <person name="Clum A."/>
            <person name="Culley D."/>
            <person name="Crous P.W."/>
            <person name="Fauchery L."/>
            <person name="Girlanda M."/>
            <person name="Hayes R.D."/>
            <person name="Keri Z."/>
            <person name="LaButti K."/>
            <person name="Lipzen A."/>
            <person name="Lombard V."/>
            <person name="Magnuson J."/>
            <person name="Maillard F."/>
            <person name="Murat C."/>
            <person name="Nolan M."/>
            <person name="Ohm R.A."/>
            <person name="Pangilinan J."/>
            <person name="Pereira M.F."/>
            <person name="Perotto S."/>
            <person name="Peter M."/>
            <person name="Pfister S."/>
            <person name="Riley R."/>
            <person name="Sitrit Y."/>
            <person name="Stielow J.B."/>
            <person name="Szollosi G."/>
            <person name="Zifcakova L."/>
            <person name="Stursova M."/>
            <person name="Spatafora J.W."/>
            <person name="Tedersoo L."/>
            <person name="Vaario L.M."/>
            <person name="Yamada A."/>
            <person name="Yan M."/>
            <person name="Wang P."/>
            <person name="Xu J."/>
            <person name="Bruns T."/>
            <person name="Baldrian P."/>
            <person name="Vilgalys R."/>
            <person name="Dunand C."/>
            <person name="Henrissat B."/>
            <person name="Grigoriev I.V."/>
            <person name="Hibbett D."/>
            <person name="Nagy L.G."/>
            <person name="Martin F.M."/>
        </authorList>
    </citation>
    <scope>NUCLEOTIDE SEQUENCE</scope>
    <source>
        <strain evidence="10">Prilba</strain>
    </source>
</reference>
<dbReference type="OrthoDB" id="654211at2759"/>
<reference evidence="10" key="1">
    <citation type="submission" date="2019-10" db="EMBL/GenBank/DDBJ databases">
        <authorList>
            <consortium name="DOE Joint Genome Institute"/>
            <person name="Kuo A."/>
            <person name="Miyauchi S."/>
            <person name="Kiss E."/>
            <person name="Drula E."/>
            <person name="Kohler A."/>
            <person name="Sanchez-Garcia M."/>
            <person name="Andreopoulos B."/>
            <person name="Barry K.W."/>
            <person name="Bonito G."/>
            <person name="Buee M."/>
            <person name="Carver A."/>
            <person name="Chen C."/>
            <person name="Cichocki N."/>
            <person name="Clum A."/>
            <person name="Culley D."/>
            <person name="Crous P.W."/>
            <person name="Fauchery L."/>
            <person name="Girlanda M."/>
            <person name="Hayes R."/>
            <person name="Keri Z."/>
            <person name="LaButti K."/>
            <person name="Lipzen A."/>
            <person name="Lombard V."/>
            <person name="Magnuson J."/>
            <person name="Maillard F."/>
            <person name="Morin E."/>
            <person name="Murat C."/>
            <person name="Nolan M."/>
            <person name="Ohm R."/>
            <person name="Pangilinan J."/>
            <person name="Pereira M."/>
            <person name="Perotto S."/>
            <person name="Peter M."/>
            <person name="Riley R."/>
            <person name="Sitrit Y."/>
            <person name="Stielow B."/>
            <person name="Szollosi G."/>
            <person name="Zifcakova L."/>
            <person name="Stursova M."/>
            <person name="Spatafora J.W."/>
            <person name="Tedersoo L."/>
            <person name="Vaario L.-M."/>
            <person name="Yamada A."/>
            <person name="Yan M."/>
            <person name="Wang P."/>
            <person name="Xu J."/>
            <person name="Bruns T."/>
            <person name="Baldrian P."/>
            <person name="Vilgalys R."/>
            <person name="Henrissat B."/>
            <person name="Grigoriev I.V."/>
            <person name="Hibbett D."/>
            <person name="Nagy L.G."/>
            <person name="Martin F.M."/>
        </authorList>
    </citation>
    <scope>NUCLEOTIDE SEQUENCE</scope>
    <source>
        <strain evidence="10">Prilba</strain>
    </source>
</reference>
<feature type="domain" description="C2H2-type" evidence="9">
    <location>
        <begin position="77"/>
        <end position="102"/>
    </location>
</feature>
<keyword evidence="5" id="KW-0805">Transcription regulation</keyword>
<evidence type="ECO:0000256" key="5">
    <source>
        <dbReference type="ARBA" id="ARBA00023015"/>
    </source>
</evidence>
<dbReference type="InterPro" id="IPR013087">
    <property type="entry name" value="Znf_C2H2_type"/>
</dbReference>
<organism evidence="10 11">
    <name type="scientific">Russula ochroleuca</name>
    <dbReference type="NCBI Taxonomy" id="152965"/>
    <lineage>
        <taxon>Eukaryota</taxon>
        <taxon>Fungi</taxon>
        <taxon>Dikarya</taxon>
        <taxon>Basidiomycota</taxon>
        <taxon>Agaricomycotina</taxon>
        <taxon>Agaricomycetes</taxon>
        <taxon>Russulales</taxon>
        <taxon>Russulaceae</taxon>
        <taxon>Russula</taxon>
    </lineage>
</organism>
<accession>A0A9P5MSB4</accession>
<dbReference type="EMBL" id="WHVB01000014">
    <property type="protein sequence ID" value="KAF8476658.1"/>
    <property type="molecule type" value="Genomic_DNA"/>
</dbReference>
<evidence type="ECO:0000256" key="4">
    <source>
        <dbReference type="ARBA" id="ARBA00022833"/>
    </source>
</evidence>
<feature type="domain" description="C2H2-type" evidence="9">
    <location>
        <begin position="15"/>
        <end position="43"/>
    </location>
</feature>
<keyword evidence="7" id="KW-0539">Nucleus</keyword>
<keyword evidence="3 8" id="KW-0863">Zinc-finger</keyword>
<evidence type="ECO:0000313" key="10">
    <source>
        <dbReference type="EMBL" id="KAF8476658.1"/>
    </source>
</evidence>
<evidence type="ECO:0000256" key="2">
    <source>
        <dbReference type="ARBA" id="ARBA00022723"/>
    </source>
</evidence>
<evidence type="ECO:0000259" key="9">
    <source>
        <dbReference type="PROSITE" id="PS50157"/>
    </source>
</evidence>
<dbReference type="SUPFAM" id="SSF57667">
    <property type="entry name" value="beta-beta-alpha zinc fingers"/>
    <property type="match status" value="1"/>
</dbReference>
<protein>
    <recommendedName>
        <fullName evidence="9">C2H2-type domain-containing protein</fullName>
    </recommendedName>
</protein>
<dbReference type="InterPro" id="IPR036236">
    <property type="entry name" value="Znf_C2H2_sf"/>
</dbReference>
<keyword evidence="11" id="KW-1185">Reference proteome</keyword>
<evidence type="ECO:0000256" key="8">
    <source>
        <dbReference type="PROSITE-ProRule" id="PRU00042"/>
    </source>
</evidence>
<sequence length="347" mass="38757">MSFLYSNKAPSDCETQCPDCGATLSRLADMNRHRKTKHPDGTETKFRCPWIGCGYEAMQKGNLKTHLDAKHSNGPQYPCPEPECNRRFSDAAARIRHRKRTHGYVPYHTREYLARQTLNRKERIVEGASKAVSNKNRRQCATSPALDGLPSASLSAPLPPNVPEVAYHDDHWKELVNFAQSYAPESQHSHDVPLTLPFASIPGHDTPIAIQPFSMQQEAHPSLTPSDFNTIDYSDFLATIPGYDAIQPSSMAPEEQLQPSPTPSDFTFDYSDLATMPGYDAIQLFSIQPEEQLQPSITPLDITIDYSDLLGPQIDASTLSQGQAFRELFTADHCMPPYNASYDGLWN</sequence>
<dbReference type="SMART" id="SM00355">
    <property type="entry name" value="ZnF_C2H2"/>
    <property type="match status" value="3"/>
</dbReference>
<evidence type="ECO:0000256" key="6">
    <source>
        <dbReference type="ARBA" id="ARBA00023163"/>
    </source>
</evidence>
<evidence type="ECO:0000256" key="7">
    <source>
        <dbReference type="ARBA" id="ARBA00023242"/>
    </source>
</evidence>
<dbReference type="Proteomes" id="UP000759537">
    <property type="component" value="Unassembled WGS sequence"/>
</dbReference>
<evidence type="ECO:0000313" key="11">
    <source>
        <dbReference type="Proteomes" id="UP000759537"/>
    </source>
</evidence>
<name>A0A9P5MSB4_9AGAM</name>
<comment type="subcellular location">
    <subcellularLocation>
        <location evidence="1">Nucleus</location>
    </subcellularLocation>
</comment>
<dbReference type="PANTHER" id="PTHR46179">
    <property type="entry name" value="ZINC FINGER PROTEIN"/>
    <property type="match status" value="1"/>
</dbReference>
<keyword evidence="6" id="KW-0804">Transcription</keyword>
<evidence type="ECO:0000256" key="3">
    <source>
        <dbReference type="ARBA" id="ARBA00022771"/>
    </source>
</evidence>
<keyword evidence="2" id="KW-0479">Metal-binding</keyword>
<dbReference type="AlphaFoldDB" id="A0A9P5MSB4"/>
<dbReference type="InterPro" id="IPR051061">
    <property type="entry name" value="Zinc_finger_trans_reg"/>
</dbReference>
<dbReference type="PROSITE" id="PS00028">
    <property type="entry name" value="ZINC_FINGER_C2H2_1"/>
    <property type="match status" value="2"/>
</dbReference>
<dbReference type="PROSITE" id="PS50157">
    <property type="entry name" value="ZINC_FINGER_C2H2_2"/>
    <property type="match status" value="2"/>
</dbReference>
<dbReference type="Pfam" id="PF00096">
    <property type="entry name" value="zf-C2H2"/>
    <property type="match status" value="2"/>
</dbReference>
<dbReference type="GO" id="GO:0006357">
    <property type="term" value="P:regulation of transcription by RNA polymerase II"/>
    <property type="evidence" value="ECO:0007669"/>
    <property type="project" value="TreeGrafter"/>
</dbReference>
<proteinExistence type="predicted"/>
<keyword evidence="4" id="KW-0862">Zinc</keyword>
<gene>
    <name evidence="10" type="ORF">DFH94DRAFT_101998</name>
</gene>
<dbReference type="GO" id="GO:0005634">
    <property type="term" value="C:nucleus"/>
    <property type="evidence" value="ECO:0007669"/>
    <property type="project" value="UniProtKB-SubCell"/>
</dbReference>
<dbReference type="Gene3D" id="3.30.160.60">
    <property type="entry name" value="Classic Zinc Finger"/>
    <property type="match status" value="2"/>
</dbReference>
<comment type="caution">
    <text evidence="10">The sequence shown here is derived from an EMBL/GenBank/DDBJ whole genome shotgun (WGS) entry which is preliminary data.</text>
</comment>